<dbReference type="GO" id="GO:0008757">
    <property type="term" value="F:S-adenosylmethionine-dependent methyltransferase activity"/>
    <property type="evidence" value="ECO:0007669"/>
    <property type="project" value="InterPro"/>
</dbReference>
<dbReference type="OrthoDB" id="9795864at2"/>
<dbReference type="HOGENOM" id="CLU_091968_1_0_9"/>
<dbReference type="PANTHER" id="PTHR43460:SF1">
    <property type="entry name" value="METHYLTRANSFERASE TYPE 11 DOMAIN-CONTAINING PROTEIN"/>
    <property type="match status" value="1"/>
</dbReference>
<dbReference type="Proteomes" id="UP000027980">
    <property type="component" value="Chromosome"/>
</dbReference>
<reference evidence="2 3" key="1">
    <citation type="submission" date="2014-07" db="EMBL/GenBank/DDBJ databases">
        <title>Complete genome sequence of a moderately halophilic bacterium Terribacillus aidingensis MP602, isolated from Cryptomeria fortunei in Tianmu mountain in China.</title>
        <authorList>
            <person name="Wang Y."/>
            <person name="Lu P."/>
            <person name="Zhang L."/>
        </authorList>
    </citation>
    <scope>NUCLEOTIDE SEQUENCE [LARGE SCALE GENOMIC DNA]</scope>
    <source>
        <strain evidence="2 3">MP602</strain>
    </source>
</reference>
<dbReference type="SUPFAM" id="SSF53335">
    <property type="entry name" value="S-adenosyl-L-methionine-dependent methyltransferases"/>
    <property type="match status" value="1"/>
</dbReference>
<dbReference type="GO" id="GO:0032259">
    <property type="term" value="P:methylation"/>
    <property type="evidence" value="ECO:0007669"/>
    <property type="project" value="UniProtKB-KW"/>
</dbReference>
<gene>
    <name evidence="2" type="ORF">GZ22_09905</name>
</gene>
<dbReference type="Gene3D" id="3.40.50.150">
    <property type="entry name" value="Vaccinia Virus protein VP39"/>
    <property type="match status" value="1"/>
</dbReference>
<evidence type="ECO:0000259" key="1">
    <source>
        <dbReference type="Pfam" id="PF08241"/>
    </source>
</evidence>
<dbReference type="KEGG" id="tap:GZ22_09905"/>
<dbReference type="InterPro" id="IPR029063">
    <property type="entry name" value="SAM-dependent_MTases_sf"/>
</dbReference>
<evidence type="ECO:0000313" key="2">
    <source>
        <dbReference type="EMBL" id="AIF66924.1"/>
    </source>
</evidence>
<keyword evidence="2" id="KW-0808">Transferase</keyword>
<organism evidence="2 3">
    <name type="scientific">Terribacillus saccharophilus</name>
    <dbReference type="NCBI Taxonomy" id="361277"/>
    <lineage>
        <taxon>Bacteria</taxon>
        <taxon>Bacillati</taxon>
        <taxon>Bacillota</taxon>
        <taxon>Bacilli</taxon>
        <taxon>Bacillales</taxon>
        <taxon>Bacillaceae</taxon>
        <taxon>Terribacillus</taxon>
    </lineage>
</organism>
<dbReference type="InterPro" id="IPR013216">
    <property type="entry name" value="Methyltransf_11"/>
</dbReference>
<dbReference type="EMBL" id="CP008876">
    <property type="protein sequence ID" value="AIF66924.1"/>
    <property type="molecule type" value="Genomic_DNA"/>
</dbReference>
<feature type="domain" description="Methyltransferase type 11" evidence="1">
    <location>
        <begin position="53"/>
        <end position="134"/>
    </location>
</feature>
<accession>A0A075LKQ1</accession>
<dbReference type="InterPro" id="IPR052939">
    <property type="entry name" value="23S_rRNA_MeTrnsfrase_RlmA"/>
</dbReference>
<dbReference type="PANTHER" id="PTHR43460">
    <property type="entry name" value="METHYLTRANSFERASE"/>
    <property type="match status" value="1"/>
</dbReference>
<keyword evidence="2" id="KW-0489">Methyltransferase</keyword>
<dbReference type="Pfam" id="PF08241">
    <property type="entry name" value="Methyltransf_11"/>
    <property type="match status" value="1"/>
</dbReference>
<name>A0A075LKQ1_9BACI</name>
<sequence length="249" mass="28559">MKLFNQLLEDSNTAFTGWDFSFIEDTGRVQSELLPWSYGSKARKYLFGAKSLLDMGTGGGEFLSKLLPLPDYTVATESYLPNVPVARKRLAPLGVELVQIKEDDQLPFMDESFEVILNKHESYDVTEVRRVLKQNAIFLTQQVGRTDCAELNQLLGAPINPMYQKWNFQTAAEELKGQFTVLESAEAFPSMRFYDIGAVIYYLKAIPWQVPRFSVDAYREALYELHLIIEKKGFLDVRQHRFLLAARPK</sequence>
<proteinExistence type="predicted"/>
<dbReference type="AlphaFoldDB" id="A0A075LKQ1"/>
<protein>
    <submittedName>
        <fullName evidence="2">SAM-dependent methyltransferase</fullName>
    </submittedName>
</protein>
<evidence type="ECO:0000313" key="3">
    <source>
        <dbReference type="Proteomes" id="UP000027980"/>
    </source>
</evidence>